<dbReference type="SMR" id="O16636"/>
<evidence type="ECO:0000313" key="11">
    <source>
        <dbReference type="EMBL" id="CCD70878.1"/>
    </source>
</evidence>
<evidence type="ECO:0000313" key="12">
    <source>
        <dbReference type="Proteomes" id="UP000001940"/>
    </source>
</evidence>
<gene>
    <name evidence="11 13" type="primary">nep-18</name>
    <name evidence="11" type="ORF">CELE_K02F6.9</name>
    <name evidence="13" type="ORF">K02F6.9</name>
</gene>
<dbReference type="Proteomes" id="UP000001940">
    <property type="component" value="Chromosome II"/>
</dbReference>
<dbReference type="GO" id="GO:0046872">
    <property type="term" value="F:metal ion binding"/>
    <property type="evidence" value="ECO:0007669"/>
    <property type="project" value="UniProtKB-KW"/>
</dbReference>
<dbReference type="Bgee" id="WBGene00019343">
    <property type="expression patterns" value="Expressed in adult organism and 2 other cell types or tissues"/>
</dbReference>
<keyword evidence="6" id="KW-0862">Zinc</keyword>
<dbReference type="Pfam" id="PF01431">
    <property type="entry name" value="Peptidase_M13"/>
    <property type="match status" value="1"/>
</dbReference>
<dbReference type="PROSITE" id="PS51885">
    <property type="entry name" value="NEPRILYSIN"/>
    <property type="match status" value="1"/>
</dbReference>
<dbReference type="eggNOG" id="KOG3624">
    <property type="taxonomic scope" value="Eukaryota"/>
</dbReference>
<accession>O16636</accession>
<dbReference type="Reactome" id="R-CEL-5578768">
    <property type="pathway name" value="Physiological factors"/>
</dbReference>
<protein>
    <submittedName>
        <fullName evidence="11">Neprilysin</fullName>
    </submittedName>
</protein>
<dbReference type="GO" id="GO:0016485">
    <property type="term" value="P:protein processing"/>
    <property type="evidence" value="ECO:0000318"/>
    <property type="project" value="GO_Central"/>
</dbReference>
<dbReference type="Pfam" id="PF05649">
    <property type="entry name" value="Peptidase_M13_N"/>
    <property type="match status" value="1"/>
</dbReference>
<proteinExistence type="inferred from homology"/>
<dbReference type="AGR" id="WB:WBGene00019343"/>
<dbReference type="PANTHER" id="PTHR11733">
    <property type="entry name" value="ZINC METALLOPROTEASE FAMILY M13 NEPRILYSIN-RELATED"/>
    <property type="match status" value="1"/>
</dbReference>
<reference evidence="11 12" key="1">
    <citation type="journal article" date="1998" name="Science">
        <title>Genome sequence of the nematode C. elegans: a platform for investigating biology.</title>
        <authorList>
            <consortium name="The C. elegans sequencing consortium"/>
            <person name="Sulson J.E."/>
            <person name="Waterston R."/>
        </authorList>
    </citation>
    <scope>NUCLEOTIDE SEQUENCE [LARGE SCALE GENOMIC DNA]</scope>
    <source>
        <strain evidence="11 12">Bristol N2</strain>
    </source>
</reference>
<feature type="domain" description="Peptidase M13 C-terminal" evidence="9">
    <location>
        <begin position="495"/>
        <end position="700"/>
    </location>
</feature>
<dbReference type="PaxDb" id="6239-K02F6.9"/>
<dbReference type="InterPro" id="IPR042089">
    <property type="entry name" value="Peptidase_M13_dom_2"/>
</dbReference>
<dbReference type="UCSC" id="K02F6.9">
    <property type="organism name" value="c. elegans"/>
</dbReference>
<dbReference type="HOGENOM" id="CLU_006187_5_0_1"/>
<dbReference type="SUPFAM" id="SSF55486">
    <property type="entry name" value="Metalloproteases ('zincins'), catalytic domain"/>
    <property type="match status" value="1"/>
</dbReference>
<dbReference type="PhylomeDB" id="O16636"/>
<organism evidence="11 12">
    <name type="scientific">Caenorhabditis elegans</name>
    <dbReference type="NCBI Taxonomy" id="6239"/>
    <lineage>
        <taxon>Eukaryota</taxon>
        <taxon>Metazoa</taxon>
        <taxon>Ecdysozoa</taxon>
        <taxon>Nematoda</taxon>
        <taxon>Chromadorea</taxon>
        <taxon>Rhabditida</taxon>
        <taxon>Rhabditina</taxon>
        <taxon>Rhabditomorpha</taxon>
        <taxon>Rhabditoidea</taxon>
        <taxon>Rhabditidae</taxon>
        <taxon>Peloderinae</taxon>
        <taxon>Caenorhabditis</taxon>
    </lineage>
</organism>
<keyword evidence="3" id="KW-0645">Protease</keyword>
<dbReference type="AlphaFoldDB" id="O16636"/>
<dbReference type="Reactome" id="R-CEL-6798695">
    <property type="pathway name" value="Neutrophil degranulation"/>
</dbReference>
<dbReference type="InterPro" id="IPR018497">
    <property type="entry name" value="Peptidase_M13_C"/>
</dbReference>
<keyword evidence="5" id="KW-0378">Hydrolase</keyword>
<feature type="signal peptide" evidence="8">
    <location>
        <begin position="1"/>
        <end position="17"/>
    </location>
</feature>
<comment type="similarity">
    <text evidence="2">Belongs to the peptidase M13 family.</text>
</comment>
<evidence type="ECO:0000256" key="8">
    <source>
        <dbReference type="SAM" id="SignalP"/>
    </source>
</evidence>
<dbReference type="FunCoup" id="O16636">
    <property type="interactions" value="90"/>
</dbReference>
<keyword evidence="4" id="KW-0479">Metal-binding</keyword>
<evidence type="ECO:0000256" key="4">
    <source>
        <dbReference type="ARBA" id="ARBA00022723"/>
    </source>
</evidence>
<dbReference type="RefSeq" id="NP_494297.1">
    <property type="nucleotide sequence ID" value="NM_061896.2"/>
</dbReference>
<evidence type="ECO:0000259" key="10">
    <source>
        <dbReference type="Pfam" id="PF05649"/>
    </source>
</evidence>
<dbReference type="Reactome" id="R-CEL-2022377">
    <property type="pathway name" value="Metabolism of Angiotensinogen to Angiotensins"/>
</dbReference>
<dbReference type="GO" id="GO:0004222">
    <property type="term" value="F:metalloendopeptidase activity"/>
    <property type="evidence" value="ECO:0000318"/>
    <property type="project" value="GO_Central"/>
</dbReference>
<feature type="domain" description="Peptidase M13 N-terminal" evidence="10">
    <location>
        <begin position="49"/>
        <end position="432"/>
    </location>
</feature>
<dbReference type="InParanoid" id="O16636"/>
<dbReference type="OrthoDB" id="6475849at2759"/>
<dbReference type="PIR" id="T32020">
    <property type="entry name" value="T32020"/>
</dbReference>
<dbReference type="CDD" id="cd08662">
    <property type="entry name" value="M13"/>
    <property type="match status" value="1"/>
</dbReference>
<dbReference type="MEROPS" id="M13.A17"/>
<evidence type="ECO:0000259" key="9">
    <source>
        <dbReference type="Pfam" id="PF01431"/>
    </source>
</evidence>
<evidence type="ECO:0000256" key="6">
    <source>
        <dbReference type="ARBA" id="ARBA00022833"/>
    </source>
</evidence>
<name>O16636_CAEEL</name>
<evidence type="ECO:0000256" key="7">
    <source>
        <dbReference type="ARBA" id="ARBA00023049"/>
    </source>
</evidence>
<comment type="cofactor">
    <cofactor evidence="1">
        <name>Zn(2+)</name>
        <dbReference type="ChEBI" id="CHEBI:29105"/>
    </cofactor>
</comment>
<evidence type="ECO:0000256" key="5">
    <source>
        <dbReference type="ARBA" id="ARBA00022801"/>
    </source>
</evidence>
<dbReference type="OMA" id="PIEMMAR"/>
<dbReference type="Gene3D" id="1.10.1380.10">
    <property type="entry name" value="Neutral endopeptidase , domain2"/>
    <property type="match status" value="1"/>
</dbReference>
<dbReference type="GeneID" id="186911"/>
<evidence type="ECO:0000313" key="13">
    <source>
        <dbReference type="WormBase" id="K02F6.9"/>
    </source>
</evidence>
<sequence length="701" mass="82636">MALMIALWASLWPSGSSNAPNGSPETCWSKECVGVLAMIKNYQNASVDPCEDFFEHTCGRYSEHVMDDNSWGYVQYKQLLYQVFAIARKTNKFNSKPNEQLRIFTKSCLDRKEMDEDTFQDLRNDIEERGGFPMIDPNWNEEKFDLSDMLAKYLSINRNRMGFLSVEPYAAIEGNKSVNRLYVSPGPHWVYNWAMGISIYKDSVAFMLRRLLKLENRELNETIYDKEFAELVQLEANFSTLADYRNLALDNDNMSKSRNLTDLVKMIPEIDWIKILKALARHGTSEEDEEKLLERVTVHGAGEYFFGENRELARIATETPKSALANYLVVRQLIDVALYFYDKDQPRQNKFYNHVDQQSFCATQVASFFPMPSMNVFIESSQFKIENLKVIEEMFVKIKAEYEQIFTENEYLELEIREFLIRKLNAIDGKFGLDQYTEGKPLLEKMYETLNFLDTDSPWQVYMKMWRHWSEQLVEHIVHDTPLDPVNLKMFGTHAAYQPYPNHFYINLPYLTYPWMDADFPANTNYGYLGYVIGHEIGHAFDHFHRKLDESGRQQQYWFTETNSSNTEYELREKCLRDQYSAYKEPGYDFFMNGTHCRYEIAGDHMGIRTAFRVFEKVKKEDRFRLPGLEMSEEQLFFYNYAFRQCDVYNPNKLPRNMLARQHPTNRYRVNGVIQNIPEFAEAFNCPKNSPMNPEMKCKLY</sequence>
<keyword evidence="12" id="KW-1185">Reference proteome</keyword>
<evidence type="ECO:0000256" key="1">
    <source>
        <dbReference type="ARBA" id="ARBA00001947"/>
    </source>
</evidence>
<dbReference type="GO" id="GO:0005886">
    <property type="term" value="C:plasma membrane"/>
    <property type="evidence" value="ECO:0000318"/>
    <property type="project" value="GO_Central"/>
</dbReference>
<dbReference type="CTD" id="186911"/>
<evidence type="ECO:0000256" key="2">
    <source>
        <dbReference type="ARBA" id="ARBA00007357"/>
    </source>
</evidence>
<feature type="chain" id="PRO_5004157306" evidence="8">
    <location>
        <begin position="18"/>
        <end position="701"/>
    </location>
</feature>
<evidence type="ECO:0000256" key="3">
    <source>
        <dbReference type="ARBA" id="ARBA00022670"/>
    </source>
</evidence>
<dbReference type="WormBase" id="K02F6.9">
    <property type="protein sequence ID" value="CE21017"/>
    <property type="gene ID" value="WBGene00019343"/>
    <property type="gene designation" value="nep-18"/>
</dbReference>
<dbReference type="InterPro" id="IPR000718">
    <property type="entry name" value="Peptidase_M13"/>
</dbReference>
<dbReference type="PANTHER" id="PTHR11733:SF164">
    <property type="entry name" value="NEPRILYSIN"/>
    <property type="match status" value="1"/>
</dbReference>
<dbReference type="EMBL" id="BX284602">
    <property type="protein sequence ID" value="CCD70878.1"/>
    <property type="molecule type" value="Genomic_DNA"/>
</dbReference>
<dbReference type="KEGG" id="cel:CELE_K02F6.9"/>
<dbReference type="InterPro" id="IPR024079">
    <property type="entry name" value="MetalloPept_cat_dom_sf"/>
</dbReference>
<keyword evidence="8" id="KW-0732">Signal</keyword>
<keyword evidence="7" id="KW-0482">Metalloprotease</keyword>
<dbReference type="InterPro" id="IPR008753">
    <property type="entry name" value="Peptidase_M13_N"/>
</dbReference>
<dbReference type="Gene3D" id="3.40.390.10">
    <property type="entry name" value="Collagenase (Catalytic Domain)"/>
    <property type="match status" value="1"/>
</dbReference>